<organism evidence="2 3">
    <name type="scientific">Parabacteroides acidifaciens</name>
    <dbReference type="NCBI Taxonomy" id="2290935"/>
    <lineage>
        <taxon>Bacteria</taxon>
        <taxon>Pseudomonadati</taxon>
        <taxon>Bacteroidota</taxon>
        <taxon>Bacteroidia</taxon>
        <taxon>Bacteroidales</taxon>
        <taxon>Tannerellaceae</taxon>
        <taxon>Parabacteroides</taxon>
    </lineage>
</organism>
<gene>
    <name evidence="2" type="ORF">DWU89_10015</name>
    <name evidence="1" type="ORF">H8784_09780</name>
</gene>
<evidence type="ECO:0000313" key="1">
    <source>
        <dbReference type="EMBL" id="MBC8602005.1"/>
    </source>
</evidence>
<evidence type="ECO:0000313" key="4">
    <source>
        <dbReference type="Proteomes" id="UP000629596"/>
    </source>
</evidence>
<accession>A0A3D8HEE5</accession>
<dbReference type="AlphaFoldDB" id="A0A3D8HEE5"/>
<evidence type="ECO:0000313" key="2">
    <source>
        <dbReference type="EMBL" id="RDU49339.1"/>
    </source>
</evidence>
<reference evidence="1 4" key="2">
    <citation type="submission" date="2020-08" db="EMBL/GenBank/DDBJ databases">
        <title>Genome public.</title>
        <authorList>
            <person name="Liu C."/>
            <person name="Sun Q."/>
        </authorList>
    </citation>
    <scope>NUCLEOTIDE SEQUENCE [LARGE SCALE GENOMIC DNA]</scope>
    <source>
        <strain evidence="1 4">426_9</strain>
    </source>
</reference>
<keyword evidence="4" id="KW-1185">Reference proteome</keyword>
<dbReference type="Proteomes" id="UP000256321">
    <property type="component" value="Unassembled WGS sequence"/>
</dbReference>
<dbReference type="RefSeq" id="WP_115499505.1">
    <property type="nucleotide sequence ID" value="NZ_JACRTI010000019.1"/>
</dbReference>
<dbReference type="Proteomes" id="UP000629596">
    <property type="component" value="Unassembled WGS sequence"/>
</dbReference>
<proteinExistence type="predicted"/>
<evidence type="ECO:0000313" key="3">
    <source>
        <dbReference type="Proteomes" id="UP000256321"/>
    </source>
</evidence>
<protein>
    <recommendedName>
        <fullName evidence="5">Type II toxin-antitoxin system RelE/ParE family toxin</fullName>
    </recommendedName>
</protein>
<name>A0A3D8HEE5_9BACT</name>
<reference evidence="2 3" key="1">
    <citation type="submission" date="2018-07" db="EMBL/GenBank/DDBJ databases">
        <title>Parabacteroides acidifaciens nov. sp., isolated from human feces.</title>
        <authorList>
            <person name="Wang Y.J."/>
        </authorList>
    </citation>
    <scope>NUCLEOTIDE SEQUENCE [LARGE SCALE GENOMIC DNA]</scope>
    <source>
        <strain evidence="2 3">426-9</strain>
    </source>
</reference>
<dbReference type="EMBL" id="JACRTI010000019">
    <property type="protein sequence ID" value="MBC8602005.1"/>
    <property type="molecule type" value="Genomic_DNA"/>
</dbReference>
<evidence type="ECO:0008006" key="5">
    <source>
        <dbReference type="Google" id="ProtNLM"/>
    </source>
</evidence>
<sequence>MDVYIDKRVHQQIEDFYDVALLRHPSLDEVIVMRKIQRLYDALELLGLYASIYPISRIKEEWITKGYREYIIEDFHFAYQIYKKENGEVFVRVHDACHSFLYHE</sequence>
<dbReference type="EMBL" id="QREV01000019">
    <property type="protein sequence ID" value="RDU49339.1"/>
    <property type="molecule type" value="Genomic_DNA"/>
</dbReference>
<comment type="caution">
    <text evidence="2">The sequence shown here is derived from an EMBL/GenBank/DDBJ whole genome shotgun (WGS) entry which is preliminary data.</text>
</comment>